<feature type="region of interest" description="Disordered" evidence="1">
    <location>
        <begin position="18"/>
        <end position="58"/>
    </location>
</feature>
<organism evidence="3 4">
    <name type="scientific">Sandaracinus amylolyticus</name>
    <dbReference type="NCBI Taxonomy" id="927083"/>
    <lineage>
        <taxon>Bacteria</taxon>
        <taxon>Pseudomonadati</taxon>
        <taxon>Myxococcota</taxon>
        <taxon>Polyangia</taxon>
        <taxon>Polyangiales</taxon>
        <taxon>Sandaracinaceae</taxon>
        <taxon>Sandaracinus</taxon>
    </lineage>
</organism>
<gene>
    <name evidence="3" type="ORF">DB32_001217</name>
</gene>
<dbReference type="AlphaFoldDB" id="A0A0F6W045"/>
<accession>A0A0F6W045</accession>
<dbReference type="EMBL" id="CP011125">
    <property type="protein sequence ID" value="AKF04068.1"/>
    <property type="molecule type" value="Genomic_DNA"/>
</dbReference>
<protein>
    <submittedName>
        <fullName evidence="3">Uncharacterized protein</fullName>
    </submittedName>
</protein>
<dbReference type="RefSeq" id="WP_157068761.1">
    <property type="nucleotide sequence ID" value="NZ_CP011125.1"/>
</dbReference>
<evidence type="ECO:0000256" key="1">
    <source>
        <dbReference type="SAM" id="MobiDB-lite"/>
    </source>
</evidence>
<dbReference type="Proteomes" id="UP000034883">
    <property type="component" value="Chromosome"/>
</dbReference>
<proteinExistence type="predicted"/>
<feature type="signal peptide" evidence="2">
    <location>
        <begin position="1"/>
        <end position="16"/>
    </location>
</feature>
<reference evidence="3 4" key="1">
    <citation type="submission" date="2015-03" db="EMBL/GenBank/DDBJ databases">
        <title>Genome assembly of Sandaracinus amylolyticus DSM 53668.</title>
        <authorList>
            <person name="Sharma G."/>
            <person name="Subramanian S."/>
        </authorList>
    </citation>
    <scope>NUCLEOTIDE SEQUENCE [LARGE SCALE GENOMIC DNA]</scope>
    <source>
        <strain evidence="3 4">DSM 53668</strain>
    </source>
</reference>
<feature type="chain" id="PRO_5002511611" evidence="2">
    <location>
        <begin position="17"/>
        <end position="58"/>
    </location>
</feature>
<dbReference type="PROSITE" id="PS51257">
    <property type="entry name" value="PROKAR_LIPOPROTEIN"/>
    <property type="match status" value="1"/>
</dbReference>
<dbReference type="KEGG" id="samy:DB32_001217"/>
<sequence length="58" mass="6108">MRARLLIVLTMLLASACMPDTDQRAPETTSTGAEDLGGGADDALLIDSDGRIDDDDPM</sequence>
<dbReference type="STRING" id="927083.DB32_001217"/>
<keyword evidence="4" id="KW-1185">Reference proteome</keyword>
<evidence type="ECO:0000256" key="2">
    <source>
        <dbReference type="SAM" id="SignalP"/>
    </source>
</evidence>
<name>A0A0F6W045_9BACT</name>
<evidence type="ECO:0000313" key="4">
    <source>
        <dbReference type="Proteomes" id="UP000034883"/>
    </source>
</evidence>
<evidence type="ECO:0000313" key="3">
    <source>
        <dbReference type="EMBL" id="AKF04068.1"/>
    </source>
</evidence>
<keyword evidence="2" id="KW-0732">Signal</keyword>